<dbReference type="GeneID" id="113215411"/>
<keyword evidence="8 12" id="KW-0406">Ion transport</keyword>
<feature type="non-terminal residue" evidence="15">
    <location>
        <position position="1"/>
    </location>
</feature>
<comment type="similarity">
    <text evidence="2 12">Belongs to the amiloride-sensitive sodium channel (TC 1.A.6) family.</text>
</comment>
<reference evidence="15" key="1">
    <citation type="submission" date="2025-08" db="UniProtKB">
        <authorList>
            <consortium name="RefSeq"/>
        </authorList>
    </citation>
    <scope>IDENTIFICATION</scope>
    <source>
        <tissue evidence="15">Whole organism</tissue>
    </source>
</reference>
<evidence type="ECO:0000256" key="2">
    <source>
        <dbReference type="ARBA" id="ARBA00007193"/>
    </source>
</evidence>
<evidence type="ECO:0000256" key="10">
    <source>
        <dbReference type="ARBA" id="ARBA00023201"/>
    </source>
</evidence>
<keyword evidence="9 13" id="KW-0472">Membrane</keyword>
<dbReference type="RefSeq" id="XP_052125400.1">
    <property type="nucleotide sequence ID" value="XM_052269440.1"/>
</dbReference>
<feature type="transmembrane region" description="Helical" evidence="13">
    <location>
        <begin position="15"/>
        <end position="33"/>
    </location>
</feature>
<evidence type="ECO:0000256" key="13">
    <source>
        <dbReference type="SAM" id="Phobius"/>
    </source>
</evidence>
<dbReference type="Proteomes" id="UP000504606">
    <property type="component" value="Unplaced"/>
</dbReference>
<dbReference type="AlphaFoldDB" id="A0A9C6U0N7"/>
<evidence type="ECO:0000256" key="11">
    <source>
        <dbReference type="ARBA" id="ARBA00023303"/>
    </source>
</evidence>
<dbReference type="Pfam" id="PF00858">
    <property type="entry name" value="ASC"/>
    <property type="match status" value="1"/>
</dbReference>
<dbReference type="PRINTS" id="PR01078">
    <property type="entry name" value="AMINACHANNEL"/>
</dbReference>
<evidence type="ECO:0000256" key="9">
    <source>
        <dbReference type="ARBA" id="ARBA00023136"/>
    </source>
</evidence>
<evidence type="ECO:0000256" key="3">
    <source>
        <dbReference type="ARBA" id="ARBA00022448"/>
    </source>
</evidence>
<feature type="transmembrane region" description="Helical" evidence="13">
    <location>
        <begin position="451"/>
        <end position="471"/>
    </location>
</feature>
<keyword evidence="5 12" id="KW-0812">Transmembrane</keyword>
<dbReference type="GO" id="GO:0005886">
    <property type="term" value="C:plasma membrane"/>
    <property type="evidence" value="ECO:0007669"/>
    <property type="project" value="TreeGrafter"/>
</dbReference>
<dbReference type="InterPro" id="IPR001873">
    <property type="entry name" value="ENaC"/>
</dbReference>
<accession>A0A9C6U0N7</accession>
<dbReference type="KEGG" id="foc:113215411"/>
<evidence type="ECO:0000256" key="6">
    <source>
        <dbReference type="ARBA" id="ARBA00022989"/>
    </source>
</evidence>
<dbReference type="GO" id="GO:0015280">
    <property type="term" value="F:ligand-gated sodium channel activity"/>
    <property type="evidence" value="ECO:0007669"/>
    <property type="project" value="TreeGrafter"/>
</dbReference>
<evidence type="ECO:0000256" key="7">
    <source>
        <dbReference type="ARBA" id="ARBA00023053"/>
    </source>
</evidence>
<dbReference type="Gene3D" id="1.10.287.820">
    <property type="entry name" value="Acid-sensing ion channel domain"/>
    <property type="match status" value="1"/>
</dbReference>
<evidence type="ECO:0000256" key="5">
    <source>
        <dbReference type="ARBA" id="ARBA00022692"/>
    </source>
</evidence>
<dbReference type="PANTHER" id="PTHR11690">
    <property type="entry name" value="AMILORIDE-SENSITIVE SODIUM CHANNEL-RELATED"/>
    <property type="match status" value="1"/>
</dbReference>
<keyword evidence="7" id="KW-0915">Sodium</keyword>
<evidence type="ECO:0000256" key="1">
    <source>
        <dbReference type="ARBA" id="ARBA00004141"/>
    </source>
</evidence>
<protein>
    <submittedName>
        <fullName evidence="15">Pickpocket protein 28-like</fullName>
    </submittedName>
</protein>
<evidence type="ECO:0000313" key="14">
    <source>
        <dbReference type="Proteomes" id="UP000504606"/>
    </source>
</evidence>
<keyword evidence="4 12" id="KW-0894">Sodium channel</keyword>
<evidence type="ECO:0000256" key="8">
    <source>
        <dbReference type="ARBA" id="ARBA00023065"/>
    </source>
</evidence>
<dbReference type="PANTHER" id="PTHR11690:SF288">
    <property type="entry name" value="AMILORIDE-SENSITIVE NA+ CHANNEL-RELATED"/>
    <property type="match status" value="1"/>
</dbReference>
<comment type="subcellular location">
    <subcellularLocation>
        <location evidence="1">Membrane</location>
        <topology evidence="1">Multi-pass membrane protein</topology>
    </subcellularLocation>
</comment>
<evidence type="ECO:0000256" key="4">
    <source>
        <dbReference type="ARBA" id="ARBA00022461"/>
    </source>
</evidence>
<dbReference type="OrthoDB" id="6478271at2759"/>
<keyword evidence="6 13" id="KW-1133">Transmembrane helix</keyword>
<dbReference type="Gene3D" id="1.10.287.770">
    <property type="entry name" value="YojJ-like"/>
    <property type="match status" value="1"/>
</dbReference>
<sequence length="501" mass="56969">SPVNLKIHCLFHVPSGFWVVAVFLCFVIALFLISKIWIKWETCPVIVTFADKPTPIWDIPFPAVTICPASKTKQSLFNYTRVYHRVHDNIATDEERWQFEALNVLCITDKGKVEDSVANESTLQFLRDVAPTLDDAIEECYWQMRRINCSEYFKVVLTEEGVCFTFNALSSKEMYTNMTVQAQSDPPSKMAWGWNYETGYEAVDDSTVKAFYPQRATFTGPFTSLRIVLRSYVNDMDYLCHGCEQGFRVHLHNPAENSWSSGHVLAVPLNTSVMMLAKPNLIQTSEGLRELSPVRRSCLFSSERPLKFFQMYSQDNCLYECYVNMTVTHCGCATVGTPRILGTPVCISMSSCLMDTYLEKVLNQSLLAMQSGTDYGALPCDCLPSCTILKYDGEASVDTFPWEKSRRALGLPEERAGVERGGISRSQLNVYFNSLQFVSNRRSELYGHTDFLANFGGLLGLFTGFSVISLVEVGYYVSLRLWCDVRRRAAERRRVELRQNR</sequence>
<keyword evidence="14" id="KW-1185">Reference proteome</keyword>
<evidence type="ECO:0000313" key="15">
    <source>
        <dbReference type="RefSeq" id="XP_052125400.1"/>
    </source>
</evidence>
<name>A0A9C6U0N7_FRAOC</name>
<keyword evidence="11 12" id="KW-0407">Ion channel</keyword>
<keyword evidence="3 12" id="KW-0813">Transport</keyword>
<evidence type="ECO:0000256" key="12">
    <source>
        <dbReference type="RuleBase" id="RU000679"/>
    </source>
</evidence>
<keyword evidence="10 12" id="KW-0739">Sodium transport</keyword>
<gene>
    <name evidence="15" type="primary">LOC113215411</name>
</gene>
<organism evidence="14 15">
    <name type="scientific">Frankliniella occidentalis</name>
    <name type="common">Western flower thrips</name>
    <name type="synonym">Euthrips occidentalis</name>
    <dbReference type="NCBI Taxonomy" id="133901"/>
    <lineage>
        <taxon>Eukaryota</taxon>
        <taxon>Metazoa</taxon>
        <taxon>Ecdysozoa</taxon>
        <taxon>Arthropoda</taxon>
        <taxon>Hexapoda</taxon>
        <taxon>Insecta</taxon>
        <taxon>Pterygota</taxon>
        <taxon>Neoptera</taxon>
        <taxon>Paraneoptera</taxon>
        <taxon>Thysanoptera</taxon>
        <taxon>Terebrantia</taxon>
        <taxon>Thripoidea</taxon>
        <taxon>Thripidae</taxon>
        <taxon>Frankliniella</taxon>
    </lineage>
</organism>
<proteinExistence type="inferred from homology"/>